<name>A0A7S3MUL3_9SPIT</name>
<dbReference type="EMBL" id="HBIH01005894">
    <property type="protein sequence ID" value="CAE0321846.1"/>
    <property type="molecule type" value="Transcribed_RNA"/>
</dbReference>
<sequence>MLRVLEACNVNKNIKKLTLGYVSAKCLKLMGDTLNSNSNIEKLKFQECLDPTKRWDKASKDSFIDNLKTCKNLTKVKFEASEKTPENDEGHKMFKKEIEFIVKKIKKENKNLSEREDRLQSCTNDEMFENILKLIEEKDEHQKMPVRKFFNNTFGSLLNDAIFALMKKQQKSKSNTIFTMQGSIRFVAHYLQDHLPENETHADSEDEEGEETDEL</sequence>
<feature type="region of interest" description="Disordered" evidence="2">
    <location>
        <begin position="196"/>
        <end position="215"/>
    </location>
</feature>
<organism evidence="3">
    <name type="scientific">Strombidium inclinatum</name>
    <dbReference type="NCBI Taxonomy" id="197538"/>
    <lineage>
        <taxon>Eukaryota</taxon>
        <taxon>Sar</taxon>
        <taxon>Alveolata</taxon>
        <taxon>Ciliophora</taxon>
        <taxon>Intramacronucleata</taxon>
        <taxon>Spirotrichea</taxon>
        <taxon>Oligotrichia</taxon>
        <taxon>Strombidiidae</taxon>
        <taxon>Strombidium</taxon>
    </lineage>
</organism>
<feature type="compositionally biased region" description="Acidic residues" evidence="2">
    <location>
        <begin position="204"/>
        <end position="215"/>
    </location>
</feature>
<evidence type="ECO:0000313" key="3">
    <source>
        <dbReference type="EMBL" id="CAE0321846.1"/>
    </source>
</evidence>
<evidence type="ECO:0000256" key="2">
    <source>
        <dbReference type="SAM" id="MobiDB-lite"/>
    </source>
</evidence>
<dbReference type="AlphaFoldDB" id="A0A7S3MUL3"/>
<reference evidence="3" key="1">
    <citation type="submission" date="2021-01" db="EMBL/GenBank/DDBJ databases">
        <authorList>
            <person name="Corre E."/>
            <person name="Pelletier E."/>
            <person name="Niang G."/>
            <person name="Scheremetjew M."/>
            <person name="Finn R."/>
            <person name="Kale V."/>
            <person name="Holt S."/>
            <person name="Cochrane G."/>
            <person name="Meng A."/>
            <person name="Brown T."/>
            <person name="Cohen L."/>
        </authorList>
    </citation>
    <scope>NUCLEOTIDE SEQUENCE</scope>
    <source>
        <strain evidence="3">S3</strain>
    </source>
</reference>
<accession>A0A7S3MUL3</accession>
<gene>
    <name evidence="3" type="ORF">SINC0208_LOCUS2429</name>
</gene>
<protein>
    <submittedName>
        <fullName evidence="3">Uncharacterized protein</fullName>
    </submittedName>
</protein>
<proteinExistence type="predicted"/>
<evidence type="ECO:0000256" key="1">
    <source>
        <dbReference type="SAM" id="Coils"/>
    </source>
</evidence>
<keyword evidence="1" id="KW-0175">Coiled coil</keyword>
<feature type="coiled-coil region" evidence="1">
    <location>
        <begin position="95"/>
        <end position="125"/>
    </location>
</feature>